<dbReference type="AlphaFoldDB" id="A0A2T0S4L4"/>
<dbReference type="InterPro" id="IPR015590">
    <property type="entry name" value="Aldehyde_DH_dom"/>
</dbReference>
<gene>
    <name evidence="4" type="ORF">CLV70_108157</name>
</gene>
<keyword evidence="5" id="KW-1185">Reference proteome</keyword>
<reference evidence="4 5" key="1">
    <citation type="submission" date="2018-03" db="EMBL/GenBank/DDBJ databases">
        <title>Genomic Encyclopedia of Archaeal and Bacterial Type Strains, Phase II (KMG-II): from individual species to whole genera.</title>
        <authorList>
            <person name="Goeker M."/>
        </authorList>
    </citation>
    <scope>NUCLEOTIDE SEQUENCE [LARGE SCALE GENOMIC DNA]</scope>
    <source>
        <strain evidence="4 5">DSM 45348</strain>
    </source>
</reference>
<protein>
    <submittedName>
        <fullName evidence="4">Aldehyde dehydrogenase family protein</fullName>
    </submittedName>
</protein>
<proteinExistence type="predicted"/>
<name>A0A2T0S4L4_9ACTN</name>
<dbReference type="Pfam" id="PF00171">
    <property type="entry name" value="Aldedh"/>
    <property type="match status" value="1"/>
</dbReference>
<evidence type="ECO:0000313" key="4">
    <source>
        <dbReference type="EMBL" id="PRY28365.1"/>
    </source>
</evidence>
<dbReference type="EMBL" id="PVZG01000008">
    <property type="protein sequence ID" value="PRY28365.1"/>
    <property type="molecule type" value="Genomic_DNA"/>
</dbReference>
<feature type="domain" description="Aldehyde dehydrogenase" evidence="3">
    <location>
        <begin position="83"/>
        <end position="284"/>
    </location>
</feature>
<dbReference type="Gene3D" id="3.40.605.10">
    <property type="entry name" value="Aldehyde Dehydrogenase, Chain A, domain 1"/>
    <property type="match status" value="1"/>
</dbReference>
<accession>A0A2T0S4L4</accession>
<evidence type="ECO:0000256" key="1">
    <source>
        <dbReference type="ARBA" id="ARBA00023002"/>
    </source>
</evidence>
<evidence type="ECO:0000256" key="2">
    <source>
        <dbReference type="SAM" id="MobiDB-lite"/>
    </source>
</evidence>
<sequence>MPESSSSRSRKSAPTSAGKAVAVRRSSAVRAGTTAGVPAVAPVTPPGPPGRLAVRKTYKLFIGGAFPRSESGRTYLVDGDNAALASRKDARDAVVAARKAQPKWAGATAYNRGQVLYRVAEMLEARHAEFVACGVPAAEVDAAVDRWVWYAGWADKIAQVHGGANPVAGPFFNISAPEPTGVVGVVAPASFLGLVSVIAPAIVTGNTVVVLAPAPQAAIILAEVLATSDMPGGVVNILTGHPAETAPWLASHDDVNALDLTGVTDPALAADLERTAAGSLKRVVRPAGDPDFTADPGLTPMTSLLETKTVWHPKGF</sequence>
<dbReference type="InterPro" id="IPR016162">
    <property type="entry name" value="Ald_DH_N"/>
</dbReference>
<feature type="region of interest" description="Disordered" evidence="2">
    <location>
        <begin position="1"/>
        <end position="25"/>
    </location>
</feature>
<dbReference type="InterPro" id="IPR016161">
    <property type="entry name" value="Ald_DH/histidinol_DH"/>
</dbReference>
<feature type="compositionally biased region" description="Low complexity" evidence="2">
    <location>
        <begin position="16"/>
        <end position="25"/>
    </location>
</feature>
<dbReference type="SUPFAM" id="SSF53720">
    <property type="entry name" value="ALDH-like"/>
    <property type="match status" value="1"/>
</dbReference>
<organism evidence="4 5">
    <name type="scientific">Pseudosporangium ferrugineum</name>
    <dbReference type="NCBI Taxonomy" id="439699"/>
    <lineage>
        <taxon>Bacteria</taxon>
        <taxon>Bacillati</taxon>
        <taxon>Actinomycetota</taxon>
        <taxon>Actinomycetes</taxon>
        <taxon>Micromonosporales</taxon>
        <taxon>Micromonosporaceae</taxon>
        <taxon>Pseudosporangium</taxon>
    </lineage>
</organism>
<dbReference type="GO" id="GO:0016491">
    <property type="term" value="F:oxidoreductase activity"/>
    <property type="evidence" value="ECO:0007669"/>
    <property type="project" value="UniProtKB-KW"/>
</dbReference>
<evidence type="ECO:0000259" key="3">
    <source>
        <dbReference type="Pfam" id="PF00171"/>
    </source>
</evidence>
<comment type="caution">
    <text evidence="4">The sequence shown here is derived from an EMBL/GenBank/DDBJ whole genome shotgun (WGS) entry which is preliminary data.</text>
</comment>
<keyword evidence="1" id="KW-0560">Oxidoreductase</keyword>
<dbReference type="Proteomes" id="UP000239209">
    <property type="component" value="Unassembled WGS sequence"/>
</dbReference>
<evidence type="ECO:0000313" key="5">
    <source>
        <dbReference type="Proteomes" id="UP000239209"/>
    </source>
</evidence>
<dbReference type="PANTHER" id="PTHR11699">
    <property type="entry name" value="ALDEHYDE DEHYDROGENASE-RELATED"/>
    <property type="match status" value="1"/>
</dbReference>